<dbReference type="Pfam" id="PF06866">
    <property type="entry name" value="DUF1256"/>
    <property type="match status" value="1"/>
</dbReference>
<name>A0A419T4K5_9FIRM</name>
<keyword evidence="1" id="KW-0378">Hydrolase</keyword>
<proteinExistence type="predicted"/>
<protein>
    <submittedName>
        <fullName evidence="1">Spore protease YyaC</fullName>
    </submittedName>
</protein>
<dbReference type="InterPro" id="IPR009665">
    <property type="entry name" value="YyaC"/>
</dbReference>
<gene>
    <name evidence="1" type="ORF">BET03_03105</name>
</gene>
<evidence type="ECO:0000313" key="1">
    <source>
        <dbReference type="EMBL" id="RKD32363.1"/>
    </source>
</evidence>
<dbReference type="EMBL" id="MCIB01000012">
    <property type="protein sequence ID" value="RKD32363.1"/>
    <property type="molecule type" value="Genomic_DNA"/>
</dbReference>
<sequence>MQKEVYYNDRFASETLGRHLKPYLKNDMIIICVGTDKCIGDCLGPLVGTLLKKSNFPYPVYGTLGSPIHALNLKEKLINIKQRHPFNFAIAIDACLGEEENIGIIQVRQSPIFPGKGVGKNLPSIGDISIIGIVDSLKSDNNISLHNIRLGFVMEMAETITRALIKAAKY</sequence>
<dbReference type="SUPFAM" id="SSF53163">
    <property type="entry name" value="HybD-like"/>
    <property type="match status" value="1"/>
</dbReference>
<keyword evidence="2" id="KW-1185">Reference proteome</keyword>
<dbReference type="GO" id="GO:0008233">
    <property type="term" value="F:peptidase activity"/>
    <property type="evidence" value="ECO:0007669"/>
    <property type="project" value="UniProtKB-KW"/>
</dbReference>
<organism evidence="1 2">
    <name type="scientific">Thermohalobacter berrensis</name>
    <dbReference type="NCBI Taxonomy" id="99594"/>
    <lineage>
        <taxon>Bacteria</taxon>
        <taxon>Bacillati</taxon>
        <taxon>Bacillota</taxon>
        <taxon>Tissierellia</taxon>
        <taxon>Tissierellales</taxon>
        <taxon>Thermohalobacteraceae</taxon>
        <taxon>Thermohalobacter</taxon>
    </lineage>
</organism>
<dbReference type="Proteomes" id="UP000284177">
    <property type="component" value="Unassembled WGS sequence"/>
</dbReference>
<comment type="caution">
    <text evidence="1">The sequence shown here is derived from an EMBL/GenBank/DDBJ whole genome shotgun (WGS) entry which is preliminary data.</text>
</comment>
<dbReference type="OrthoDB" id="9815953at2"/>
<dbReference type="AlphaFoldDB" id="A0A419T4K5"/>
<reference evidence="1 2" key="1">
    <citation type="submission" date="2016-08" db="EMBL/GenBank/DDBJ databases">
        <title>Novel Firmicutes and Novel Genomes.</title>
        <authorList>
            <person name="Poppleton D.I."/>
            <person name="Gribaldo S."/>
        </authorList>
    </citation>
    <scope>NUCLEOTIDE SEQUENCE [LARGE SCALE GENOMIC DNA]</scope>
    <source>
        <strain evidence="1 2">CTT3</strain>
    </source>
</reference>
<evidence type="ECO:0000313" key="2">
    <source>
        <dbReference type="Proteomes" id="UP000284177"/>
    </source>
</evidence>
<keyword evidence="1" id="KW-0645">Protease</keyword>
<dbReference type="GO" id="GO:0006508">
    <property type="term" value="P:proteolysis"/>
    <property type="evidence" value="ECO:0007669"/>
    <property type="project" value="UniProtKB-KW"/>
</dbReference>
<dbReference type="NCBIfam" id="TIGR02841">
    <property type="entry name" value="spore_YyaC"/>
    <property type="match status" value="1"/>
</dbReference>
<accession>A0A419T4K5</accession>
<dbReference type="InterPro" id="IPR023430">
    <property type="entry name" value="Pept_HybD-like_dom_sf"/>
</dbReference>